<dbReference type="Proteomes" id="UP000242913">
    <property type="component" value="Unassembled WGS sequence"/>
</dbReference>
<accession>A0A238BIU0</accession>
<name>A0A238BIU0_9BILA</name>
<feature type="non-terminal residue" evidence="1">
    <location>
        <position position="86"/>
    </location>
</feature>
<proteinExistence type="predicted"/>
<protein>
    <submittedName>
        <fullName evidence="1">Uncharacterized protein</fullName>
    </submittedName>
</protein>
<keyword evidence="2" id="KW-1185">Reference proteome</keyword>
<gene>
    <name evidence="1" type="ORF">X798_07727</name>
</gene>
<dbReference type="EMBL" id="KZ271524">
    <property type="protein sequence ID" value="OZC05291.1"/>
    <property type="molecule type" value="Genomic_DNA"/>
</dbReference>
<sequence length="86" mass="9956">MIWAWKRNSGEERMVLQAKINQTCFLITPTKEKTVLPQNTRNLENRVKYDCMLVQPRYRNNDGIYGLMGATINVGALLEHDNSVMI</sequence>
<evidence type="ECO:0000313" key="2">
    <source>
        <dbReference type="Proteomes" id="UP000242913"/>
    </source>
</evidence>
<reference evidence="1 2" key="1">
    <citation type="submission" date="2015-12" db="EMBL/GenBank/DDBJ databases">
        <title>Draft genome of the nematode, Onchocerca flexuosa.</title>
        <authorList>
            <person name="Mitreva M."/>
        </authorList>
    </citation>
    <scope>NUCLEOTIDE SEQUENCE [LARGE SCALE GENOMIC DNA]</scope>
    <source>
        <strain evidence="1">Red Deer</strain>
    </source>
</reference>
<organism evidence="1 2">
    <name type="scientific">Onchocerca flexuosa</name>
    <dbReference type="NCBI Taxonomy" id="387005"/>
    <lineage>
        <taxon>Eukaryota</taxon>
        <taxon>Metazoa</taxon>
        <taxon>Ecdysozoa</taxon>
        <taxon>Nematoda</taxon>
        <taxon>Chromadorea</taxon>
        <taxon>Rhabditida</taxon>
        <taxon>Spirurina</taxon>
        <taxon>Spiruromorpha</taxon>
        <taxon>Filarioidea</taxon>
        <taxon>Onchocercidae</taxon>
        <taxon>Onchocerca</taxon>
    </lineage>
</organism>
<evidence type="ECO:0000313" key="1">
    <source>
        <dbReference type="EMBL" id="OZC05291.1"/>
    </source>
</evidence>
<dbReference type="AlphaFoldDB" id="A0A238BIU0"/>